<evidence type="ECO:0000313" key="2">
    <source>
        <dbReference type="Proteomes" id="UP000751190"/>
    </source>
</evidence>
<dbReference type="Proteomes" id="UP000751190">
    <property type="component" value="Unassembled WGS sequence"/>
</dbReference>
<organism evidence="1 2">
    <name type="scientific">Diacronema lutheri</name>
    <name type="common">Unicellular marine alga</name>
    <name type="synonym">Monochrysis lutheri</name>
    <dbReference type="NCBI Taxonomy" id="2081491"/>
    <lineage>
        <taxon>Eukaryota</taxon>
        <taxon>Haptista</taxon>
        <taxon>Haptophyta</taxon>
        <taxon>Pavlovophyceae</taxon>
        <taxon>Pavlovales</taxon>
        <taxon>Pavlovaceae</taxon>
        <taxon>Diacronema</taxon>
    </lineage>
</organism>
<protein>
    <recommendedName>
        <fullName evidence="3">Reverse transcriptase domain-containing protein</fullName>
    </recommendedName>
</protein>
<accession>A0A8J5XIY9</accession>
<evidence type="ECO:0000313" key="1">
    <source>
        <dbReference type="EMBL" id="KAG8462122.1"/>
    </source>
</evidence>
<gene>
    <name evidence="1" type="ORF">KFE25_011572</name>
</gene>
<name>A0A8J5XIY9_DIALT</name>
<dbReference type="OrthoDB" id="444344at2759"/>
<evidence type="ECO:0008006" key="3">
    <source>
        <dbReference type="Google" id="ProtNLM"/>
    </source>
</evidence>
<comment type="caution">
    <text evidence="1">The sequence shown here is derived from an EMBL/GenBank/DDBJ whole genome shotgun (WGS) entry which is preliminary data.</text>
</comment>
<keyword evidence="2" id="KW-1185">Reference proteome</keyword>
<sequence>MQGVQQGPVEGMPFFCAALHNVFAPSHLPQSVRIVAFADDVSIVGEPTELHAVVGPLGDALRSRLHLDFQPHKFKCASHPDADAIMRAIVFAFPCGEVPDEMPCA</sequence>
<reference evidence="1" key="1">
    <citation type="submission" date="2021-05" db="EMBL/GenBank/DDBJ databases">
        <title>The genome of the haptophyte Pavlova lutheri (Diacronema luteri, Pavlovales) - a model for lipid biosynthesis in eukaryotic algae.</title>
        <authorList>
            <person name="Hulatt C.J."/>
            <person name="Posewitz M.C."/>
        </authorList>
    </citation>
    <scope>NUCLEOTIDE SEQUENCE</scope>
    <source>
        <strain evidence="1">NIVA-4/92</strain>
    </source>
</reference>
<proteinExistence type="predicted"/>
<dbReference type="EMBL" id="JAGTXO010000022">
    <property type="protein sequence ID" value="KAG8462122.1"/>
    <property type="molecule type" value="Genomic_DNA"/>
</dbReference>
<dbReference type="AlphaFoldDB" id="A0A8J5XIY9"/>